<comment type="caution">
    <text evidence="1">The sequence shown here is derived from an EMBL/GenBank/DDBJ whole genome shotgun (WGS) entry which is preliminary data.</text>
</comment>
<proteinExistence type="predicted"/>
<name>A0A4R9LT44_9LEPT</name>
<sequence length="95" mass="11067">MNHDHGWNFQGEVSLDKGFPFHSKLKDWIGEYTNLPEGLSISIFESRCEEANCPVEETRLSWNTDKGEDSLRIGRSKEKISKQDFYLAWKKKTSN</sequence>
<keyword evidence="2" id="KW-1185">Reference proteome</keyword>
<accession>A0A4R9LT44</accession>
<protein>
    <submittedName>
        <fullName evidence="1">Uncharacterized protein</fullName>
    </submittedName>
</protein>
<organism evidence="1 2">
    <name type="scientific">Leptospira ilyithenensis</name>
    <dbReference type="NCBI Taxonomy" id="2484901"/>
    <lineage>
        <taxon>Bacteria</taxon>
        <taxon>Pseudomonadati</taxon>
        <taxon>Spirochaetota</taxon>
        <taxon>Spirochaetia</taxon>
        <taxon>Leptospirales</taxon>
        <taxon>Leptospiraceae</taxon>
        <taxon>Leptospira</taxon>
    </lineage>
</organism>
<reference evidence="1" key="1">
    <citation type="journal article" date="2019" name="PLoS Negl. Trop. Dis.">
        <title>Revisiting the worldwide diversity of Leptospira species in the environment.</title>
        <authorList>
            <person name="Vincent A.T."/>
            <person name="Schiettekatte O."/>
            <person name="Bourhy P."/>
            <person name="Veyrier F.J."/>
            <person name="Picardeau M."/>
        </authorList>
    </citation>
    <scope>NUCLEOTIDE SEQUENCE [LARGE SCALE GENOMIC DNA]</scope>
    <source>
        <strain evidence="1">201400974</strain>
    </source>
</reference>
<dbReference type="RefSeq" id="WP_135762592.1">
    <property type="nucleotide sequence ID" value="NZ_RQHV01000002.1"/>
</dbReference>
<evidence type="ECO:0000313" key="2">
    <source>
        <dbReference type="Proteomes" id="UP000298264"/>
    </source>
</evidence>
<dbReference type="EMBL" id="RQHV01000002">
    <property type="protein sequence ID" value="TGN14643.1"/>
    <property type="molecule type" value="Genomic_DNA"/>
</dbReference>
<gene>
    <name evidence="1" type="ORF">EHS11_01245</name>
</gene>
<evidence type="ECO:0000313" key="1">
    <source>
        <dbReference type="EMBL" id="TGN14643.1"/>
    </source>
</evidence>
<dbReference type="Proteomes" id="UP000298264">
    <property type="component" value="Unassembled WGS sequence"/>
</dbReference>
<dbReference type="OrthoDB" id="332844at2"/>
<dbReference type="AlphaFoldDB" id="A0A4R9LT44"/>